<protein>
    <submittedName>
        <fullName evidence="1">Uncharacterized protein</fullName>
    </submittedName>
</protein>
<gene>
    <name evidence="1" type="ORF">SAMN05216293_3987</name>
</gene>
<dbReference type="Proteomes" id="UP000184031">
    <property type="component" value="Unassembled WGS sequence"/>
</dbReference>
<reference evidence="1 2" key="1">
    <citation type="submission" date="2016-11" db="EMBL/GenBank/DDBJ databases">
        <authorList>
            <person name="Varghese N."/>
            <person name="Submissions S."/>
        </authorList>
    </citation>
    <scope>NUCLEOTIDE SEQUENCE [LARGE SCALE GENOMIC DNA]</scope>
    <source>
        <strain evidence="1 2">CGMCC 1.12174</strain>
    </source>
</reference>
<dbReference type="EMBL" id="FRAT01000013">
    <property type="protein sequence ID" value="SHL65064.1"/>
    <property type="molecule type" value="Genomic_DNA"/>
</dbReference>
<evidence type="ECO:0000313" key="2">
    <source>
        <dbReference type="Proteomes" id="UP000184031"/>
    </source>
</evidence>
<name>A0A1M7CCU9_9FLAO</name>
<proteinExistence type="predicted"/>
<sequence>MTEQLKTMNINQFNTKKNEKITFCYCYFGPRFNSP</sequence>
<accession>A0A1M7CCU9</accession>
<organism evidence="1 2">
    <name type="scientific">Flagellimonas taeanensis</name>
    <dbReference type="NCBI Taxonomy" id="1005926"/>
    <lineage>
        <taxon>Bacteria</taxon>
        <taxon>Pseudomonadati</taxon>
        <taxon>Bacteroidota</taxon>
        <taxon>Flavobacteriia</taxon>
        <taxon>Flavobacteriales</taxon>
        <taxon>Flavobacteriaceae</taxon>
        <taxon>Flagellimonas</taxon>
    </lineage>
</organism>
<evidence type="ECO:0000313" key="1">
    <source>
        <dbReference type="EMBL" id="SHL65064.1"/>
    </source>
</evidence>
<comment type="caution">
    <text evidence="1">The sequence shown here is derived from an EMBL/GenBank/DDBJ whole genome shotgun (WGS) entry which is preliminary data.</text>
</comment>
<dbReference type="AlphaFoldDB" id="A0A1M7CCU9"/>